<dbReference type="Proteomes" id="UP001152797">
    <property type="component" value="Unassembled WGS sequence"/>
</dbReference>
<dbReference type="EMBL" id="CAMXCT020000224">
    <property type="protein sequence ID" value="CAL1129134.1"/>
    <property type="molecule type" value="Genomic_DNA"/>
</dbReference>
<dbReference type="EMBL" id="CAMXCT030000224">
    <property type="protein sequence ID" value="CAL4763071.1"/>
    <property type="molecule type" value="Genomic_DNA"/>
</dbReference>
<protein>
    <recommendedName>
        <fullName evidence="2">Reverse transcriptase Ty1/copia-type domain-containing protein</fullName>
    </recommendedName>
</protein>
<proteinExistence type="predicted"/>
<keyword evidence="5" id="KW-1185">Reference proteome</keyword>
<feature type="region of interest" description="Disordered" evidence="1">
    <location>
        <begin position="1"/>
        <end position="119"/>
    </location>
</feature>
<organism evidence="3">
    <name type="scientific">Cladocopium goreaui</name>
    <dbReference type="NCBI Taxonomy" id="2562237"/>
    <lineage>
        <taxon>Eukaryota</taxon>
        <taxon>Sar</taxon>
        <taxon>Alveolata</taxon>
        <taxon>Dinophyceae</taxon>
        <taxon>Suessiales</taxon>
        <taxon>Symbiodiniaceae</taxon>
        <taxon>Cladocopium</taxon>
    </lineage>
</organism>
<evidence type="ECO:0000313" key="5">
    <source>
        <dbReference type="Proteomes" id="UP001152797"/>
    </source>
</evidence>
<feature type="compositionally biased region" description="Polar residues" evidence="1">
    <location>
        <begin position="107"/>
        <end position="119"/>
    </location>
</feature>
<feature type="domain" description="Reverse transcriptase Ty1/copia-type" evidence="2">
    <location>
        <begin position="228"/>
        <end position="447"/>
    </location>
</feature>
<dbReference type="AlphaFoldDB" id="A0A9P1BLX3"/>
<evidence type="ECO:0000259" key="2">
    <source>
        <dbReference type="Pfam" id="PF07727"/>
    </source>
</evidence>
<sequence>MDTLEFPGVPGVAVSPGDGAMEPTVEATVPAQLLPTSDVEYSPTELAETPEGYDPNLEYDFGNPPGLEPGDLGGLHQPVPPSTPSSTLGSLNSQPEREATPELRAPQPTNATPESSTMTPLTQALRRDLGALDGLPARRQAQFSEEMDETPWQCFVLSRQVKKYKNQKRNQKVGAGRELVFSKETPEVRLGLIETRKKEWSNWMKYANGKLIDDQMLKKLREDQPWLRVIPTRWVDVDKAEVGQTMRLKSRLVVRGDLEDATNMRTDPPTSSQTMMTLETMMTLVLILSACRDTILWAGGISAAFLQGAKMDRILILSLPKDGAPEPECEGKYYMVSTTVYGTKDAPRGWFKVLDEEVKAECMKPIPFEPASYSLQDDDGNLSGLLIAHVDDLMWTGGAHMERVMEKICQRFNFGKLEKDNFRYCGRDVSREKDGIRVTCDSLIDRVRPIYLDIGKKKSPHAHVTEKVRGQLRSVVGSLAWLARVCRPDLSFGVCHLQSCVHDATYAEIKFANSLVALAKRQKGMNNKKGILLPVEWHSTVIKRVSRSTLQSETLSLVLGSEEADHLRYVMHGLTNKLYKEPDFIAALDSIDVMWVTDCFSLFEHIMRDCKTQLAWRKCGELIGDPLLTDKIPSDATTTVVWTSTDRMVADALTKHMKPGMLGEVMKGTRRPNMRKTTLLKWESHDPAQALAANSTQETLEEPVPKSAVDEELEVVPVPDSNSSNSMLGLVAAAVGAVCLVIVAWQCFKWLTSPKKTPAPLLADTELGEGDPVHGGDGPQNALWMGGSGPARELMPATSAGFTQF</sequence>
<evidence type="ECO:0000313" key="3">
    <source>
        <dbReference type="EMBL" id="CAI3975759.1"/>
    </source>
</evidence>
<dbReference type="Pfam" id="PF07727">
    <property type="entry name" value="RVT_2"/>
    <property type="match status" value="1"/>
</dbReference>
<reference evidence="3" key="1">
    <citation type="submission" date="2022-10" db="EMBL/GenBank/DDBJ databases">
        <authorList>
            <person name="Chen Y."/>
            <person name="Dougan E. K."/>
            <person name="Chan C."/>
            <person name="Rhodes N."/>
            <person name="Thang M."/>
        </authorList>
    </citation>
    <scope>NUCLEOTIDE SEQUENCE</scope>
</reference>
<name>A0A9P1BLX3_9DINO</name>
<dbReference type="OrthoDB" id="413361at2759"/>
<comment type="caution">
    <text evidence="3">The sequence shown here is derived from an EMBL/GenBank/DDBJ whole genome shotgun (WGS) entry which is preliminary data.</text>
</comment>
<dbReference type="InterPro" id="IPR013103">
    <property type="entry name" value="RVT_2"/>
</dbReference>
<reference evidence="4 5" key="2">
    <citation type="submission" date="2024-05" db="EMBL/GenBank/DDBJ databases">
        <authorList>
            <person name="Chen Y."/>
            <person name="Shah S."/>
            <person name="Dougan E. K."/>
            <person name="Thang M."/>
            <person name="Chan C."/>
        </authorList>
    </citation>
    <scope>NUCLEOTIDE SEQUENCE [LARGE SCALE GENOMIC DNA]</scope>
</reference>
<evidence type="ECO:0000313" key="4">
    <source>
        <dbReference type="EMBL" id="CAL4763071.1"/>
    </source>
</evidence>
<gene>
    <name evidence="3" type="ORF">C1SCF055_LOCUS4041</name>
</gene>
<dbReference type="EMBL" id="CAMXCT010000224">
    <property type="protein sequence ID" value="CAI3975759.1"/>
    <property type="molecule type" value="Genomic_DNA"/>
</dbReference>
<evidence type="ECO:0000256" key="1">
    <source>
        <dbReference type="SAM" id="MobiDB-lite"/>
    </source>
</evidence>
<accession>A0A9P1BLX3</accession>